<evidence type="ECO:0000313" key="2">
    <source>
        <dbReference type="Proteomes" id="UP000076482"/>
    </source>
</evidence>
<dbReference type="AlphaFoldDB" id="A0A164KF20"/>
<organism evidence="1 2">
    <name type="scientific">Bacillus cereus</name>
    <dbReference type="NCBI Taxonomy" id="1396"/>
    <lineage>
        <taxon>Bacteria</taxon>
        <taxon>Bacillati</taxon>
        <taxon>Bacillota</taxon>
        <taxon>Bacilli</taxon>
        <taxon>Bacillales</taxon>
        <taxon>Bacillaceae</taxon>
        <taxon>Bacillus</taxon>
        <taxon>Bacillus cereus group</taxon>
    </lineage>
</organism>
<reference evidence="1 2" key="1">
    <citation type="submission" date="2015-09" db="EMBL/GenBank/DDBJ databases">
        <title>Bacillus cereus food isolates.</title>
        <authorList>
            <person name="Boekhorst J."/>
        </authorList>
    </citation>
    <scope>NUCLEOTIDE SEQUENCE [LARGE SCALE GENOMIC DNA]</scope>
    <source>
        <strain evidence="1 2">B4088</strain>
    </source>
</reference>
<dbReference type="Gene3D" id="3.40.50.300">
    <property type="entry name" value="P-loop containing nucleotide triphosphate hydrolases"/>
    <property type="match status" value="1"/>
</dbReference>
<protein>
    <submittedName>
        <fullName evidence="1">Uncharacterized protein</fullName>
    </submittedName>
</protein>
<comment type="caution">
    <text evidence="1">The sequence shown here is derived from an EMBL/GenBank/DDBJ whole genome shotgun (WGS) entry which is preliminary data.</text>
</comment>
<accession>A0A164KF20</accession>
<proteinExistence type="predicted"/>
<dbReference type="Proteomes" id="UP000076482">
    <property type="component" value="Unassembled WGS sequence"/>
</dbReference>
<dbReference type="RefSeq" id="WP_063263545.1">
    <property type="nucleotide sequence ID" value="NZ_LJKE01000132.1"/>
</dbReference>
<sequence length="152" mass="18010">MDQPTKTPPSWTFVFVMGTSRQIGYLRKKYPTAYLIDLYAWKRSFYIPTEEGDVEARRWLTKTSIPFLADILRKNNVVIVIGEFPSKAERQLYLQLSMDSRIHTIGYYFYSEQVMPKDASEKRWLTQYNNEFELPSVEEGFDELHFILEMGN</sequence>
<dbReference type="EMBL" id="LJKE01000132">
    <property type="protein sequence ID" value="KZD50167.1"/>
    <property type="molecule type" value="Genomic_DNA"/>
</dbReference>
<gene>
    <name evidence="1" type="ORF">B4088_6364</name>
</gene>
<name>A0A164KF20_BACCE</name>
<evidence type="ECO:0000313" key="1">
    <source>
        <dbReference type="EMBL" id="KZD50167.1"/>
    </source>
</evidence>
<dbReference type="PATRIC" id="fig|1396.535.peg.5608"/>
<dbReference type="InterPro" id="IPR027417">
    <property type="entry name" value="P-loop_NTPase"/>
</dbReference>